<keyword evidence="1" id="KW-0808">Transferase</keyword>
<dbReference type="CDD" id="cd16936">
    <property type="entry name" value="HATPase_RsbW-like"/>
    <property type="match status" value="1"/>
</dbReference>
<dbReference type="SUPFAM" id="SSF55874">
    <property type="entry name" value="ATPase domain of HSP90 chaperone/DNA topoisomerase II/histidine kinase"/>
    <property type="match status" value="1"/>
</dbReference>
<evidence type="ECO:0000313" key="4">
    <source>
        <dbReference type="Proteomes" id="UP001499884"/>
    </source>
</evidence>
<dbReference type="PANTHER" id="PTHR35526:SF3">
    <property type="entry name" value="ANTI-SIGMA-F FACTOR RSBW"/>
    <property type="match status" value="1"/>
</dbReference>
<dbReference type="InterPro" id="IPR003594">
    <property type="entry name" value="HATPase_dom"/>
</dbReference>
<protein>
    <submittedName>
        <fullName evidence="3">ATP-binding protein</fullName>
    </submittedName>
</protein>
<dbReference type="Pfam" id="PF13581">
    <property type="entry name" value="HATPase_c_2"/>
    <property type="match status" value="1"/>
</dbReference>
<gene>
    <name evidence="3" type="ORF">GCM10023082_06410</name>
</gene>
<dbReference type="Gene3D" id="3.30.565.10">
    <property type="entry name" value="Histidine kinase-like ATPase, C-terminal domain"/>
    <property type="match status" value="1"/>
</dbReference>
<evidence type="ECO:0000259" key="2">
    <source>
        <dbReference type="Pfam" id="PF13581"/>
    </source>
</evidence>
<dbReference type="PANTHER" id="PTHR35526">
    <property type="entry name" value="ANTI-SIGMA-F FACTOR RSBW-RELATED"/>
    <property type="match status" value="1"/>
</dbReference>
<dbReference type="EMBL" id="BAABEP010000002">
    <property type="protein sequence ID" value="GAA3711315.1"/>
    <property type="molecule type" value="Genomic_DNA"/>
</dbReference>
<keyword evidence="1" id="KW-0418">Kinase</keyword>
<evidence type="ECO:0000313" key="3">
    <source>
        <dbReference type="EMBL" id="GAA3711315.1"/>
    </source>
</evidence>
<dbReference type="GO" id="GO:0005524">
    <property type="term" value="F:ATP binding"/>
    <property type="evidence" value="ECO:0007669"/>
    <property type="project" value="UniProtKB-KW"/>
</dbReference>
<proteinExistence type="predicted"/>
<dbReference type="InterPro" id="IPR050267">
    <property type="entry name" value="Anti-sigma-factor_SerPK"/>
</dbReference>
<keyword evidence="1" id="KW-0723">Serine/threonine-protein kinase</keyword>
<dbReference type="RefSeq" id="WP_345640758.1">
    <property type="nucleotide sequence ID" value="NZ_BAABEP010000002.1"/>
</dbReference>
<accession>A0ABP7DYV1</accession>
<evidence type="ECO:0000256" key="1">
    <source>
        <dbReference type="ARBA" id="ARBA00022527"/>
    </source>
</evidence>
<feature type="domain" description="Histidine kinase/HSP90-like ATPase" evidence="2">
    <location>
        <begin position="26"/>
        <end position="153"/>
    </location>
</feature>
<keyword evidence="3" id="KW-0547">Nucleotide-binding</keyword>
<keyword evidence="4" id="KW-1185">Reference proteome</keyword>
<organism evidence="3 4">
    <name type="scientific">Streptomyces tremellae</name>
    <dbReference type="NCBI Taxonomy" id="1124239"/>
    <lineage>
        <taxon>Bacteria</taxon>
        <taxon>Bacillati</taxon>
        <taxon>Actinomycetota</taxon>
        <taxon>Actinomycetes</taxon>
        <taxon>Kitasatosporales</taxon>
        <taxon>Streptomycetaceae</taxon>
        <taxon>Streptomyces</taxon>
    </lineage>
</organism>
<keyword evidence="3" id="KW-0067">ATP-binding</keyword>
<dbReference type="InterPro" id="IPR036890">
    <property type="entry name" value="HATPase_C_sf"/>
</dbReference>
<comment type="caution">
    <text evidence="3">The sequence shown here is derived from an EMBL/GenBank/DDBJ whole genome shotgun (WGS) entry which is preliminary data.</text>
</comment>
<name>A0ABP7DYV1_9ACTN</name>
<dbReference type="Proteomes" id="UP001499884">
    <property type="component" value="Unassembled WGS sequence"/>
</dbReference>
<sequence length="162" mass="16985">MPPTAADLIRELPLGPLVDHHAFALTAREEPLVWARKTVRRVLTGRTDQGRIDDAVLVVIELLTNAIRHAGGPVCLTLDLYERGVIVGVVDRGRDTTAIPTAPGSLLADLQDEVSATTGGADLSESGRGLFLIDAFANGWGVEPAHEGKVVTAAFCLAGSAA</sequence>
<reference evidence="4" key="1">
    <citation type="journal article" date="2019" name="Int. J. Syst. Evol. Microbiol.">
        <title>The Global Catalogue of Microorganisms (GCM) 10K type strain sequencing project: providing services to taxonomists for standard genome sequencing and annotation.</title>
        <authorList>
            <consortium name="The Broad Institute Genomics Platform"/>
            <consortium name="The Broad Institute Genome Sequencing Center for Infectious Disease"/>
            <person name="Wu L."/>
            <person name="Ma J."/>
        </authorList>
    </citation>
    <scope>NUCLEOTIDE SEQUENCE [LARGE SCALE GENOMIC DNA]</scope>
    <source>
        <strain evidence="4">JCM 30846</strain>
    </source>
</reference>